<feature type="transmembrane region" description="Helical" evidence="2">
    <location>
        <begin position="157"/>
        <end position="178"/>
    </location>
</feature>
<dbReference type="OrthoDB" id="10265594at2759"/>
<evidence type="ECO:0000313" key="4">
    <source>
        <dbReference type="Proteomes" id="UP000313359"/>
    </source>
</evidence>
<feature type="compositionally biased region" description="Low complexity" evidence="1">
    <location>
        <begin position="301"/>
        <end position="311"/>
    </location>
</feature>
<feature type="region of interest" description="Disordered" evidence="1">
    <location>
        <begin position="339"/>
        <end position="424"/>
    </location>
</feature>
<evidence type="ECO:0000256" key="2">
    <source>
        <dbReference type="SAM" id="Phobius"/>
    </source>
</evidence>
<dbReference type="EMBL" id="ML122265">
    <property type="protein sequence ID" value="RPD60492.1"/>
    <property type="molecule type" value="Genomic_DNA"/>
</dbReference>
<name>A0A5C2S9L6_9APHY</name>
<gene>
    <name evidence="3" type="ORF">L227DRAFT_88547</name>
</gene>
<accession>A0A5C2S9L6</accession>
<protein>
    <submittedName>
        <fullName evidence="3">Uncharacterized protein</fullName>
    </submittedName>
</protein>
<keyword evidence="2" id="KW-0472">Membrane</keyword>
<dbReference type="Proteomes" id="UP000313359">
    <property type="component" value="Unassembled WGS sequence"/>
</dbReference>
<organism evidence="3 4">
    <name type="scientific">Lentinus tigrinus ALCF2SS1-6</name>
    <dbReference type="NCBI Taxonomy" id="1328759"/>
    <lineage>
        <taxon>Eukaryota</taxon>
        <taxon>Fungi</taxon>
        <taxon>Dikarya</taxon>
        <taxon>Basidiomycota</taxon>
        <taxon>Agaricomycotina</taxon>
        <taxon>Agaricomycetes</taxon>
        <taxon>Polyporales</taxon>
        <taxon>Polyporaceae</taxon>
        <taxon>Lentinus</taxon>
    </lineage>
</organism>
<sequence>MSASRQQRHLPAVTSLTFVRSHYHPRDSLLNMSSYPNLLSPTLTVAPAPLPRGDEDAGLKTKCIVLPIGCGGPDCTLTHCAPLFSDPYSSPPTSGTTKHISTTDPITTYGYPTATGTTVYTATETGGVNSSMPSVGTSVPSETSNTDFTNSLTSVQIAGITVGSVLGAIMLVLFFWLLRRGTFGSGTLFGFRYGAARYPGWRSDGGLGGTGTEMRQERRRKGGELVTPFEPLNSTSTLPPSYPSSTLTVPASAESAPNTKLRASSSLSSGSHAPPPQSRSPTAWSTSPSAFDNAYGSIVASSTTGSGSHSAPSDRDAMSMSEVSTLVSDITGRSFPSTSAVLSYTPPPPSSSHPLPRSSSRWESMDMMSSPTAMPVRGQSPAPTVSTGMASVRSASSTIEGVRISSWHSSDSEETELIRPLPGR</sequence>
<reference evidence="3" key="1">
    <citation type="journal article" date="2018" name="Genome Biol. Evol.">
        <title>Genomics and development of Lentinus tigrinus, a white-rot wood-decaying mushroom with dimorphic fruiting bodies.</title>
        <authorList>
            <person name="Wu B."/>
            <person name="Xu Z."/>
            <person name="Knudson A."/>
            <person name="Carlson A."/>
            <person name="Chen N."/>
            <person name="Kovaka S."/>
            <person name="LaButti K."/>
            <person name="Lipzen A."/>
            <person name="Pennachio C."/>
            <person name="Riley R."/>
            <person name="Schakwitz W."/>
            <person name="Umezawa K."/>
            <person name="Ohm R.A."/>
            <person name="Grigoriev I.V."/>
            <person name="Nagy L.G."/>
            <person name="Gibbons J."/>
            <person name="Hibbett D."/>
        </authorList>
    </citation>
    <scope>NUCLEOTIDE SEQUENCE [LARGE SCALE GENOMIC DNA]</scope>
    <source>
        <strain evidence="3">ALCF2SS1-6</strain>
    </source>
</reference>
<keyword evidence="4" id="KW-1185">Reference proteome</keyword>
<feature type="region of interest" description="Disordered" evidence="1">
    <location>
        <begin position="301"/>
        <end position="321"/>
    </location>
</feature>
<feature type="compositionally biased region" description="Low complexity" evidence="1">
    <location>
        <begin position="231"/>
        <end position="250"/>
    </location>
</feature>
<evidence type="ECO:0000313" key="3">
    <source>
        <dbReference type="EMBL" id="RPD60492.1"/>
    </source>
</evidence>
<evidence type="ECO:0000256" key="1">
    <source>
        <dbReference type="SAM" id="MobiDB-lite"/>
    </source>
</evidence>
<keyword evidence="2" id="KW-0812">Transmembrane</keyword>
<keyword evidence="2" id="KW-1133">Transmembrane helix</keyword>
<feature type="compositionally biased region" description="Polar residues" evidence="1">
    <location>
        <begin position="381"/>
        <end position="399"/>
    </location>
</feature>
<dbReference type="AlphaFoldDB" id="A0A5C2S9L6"/>
<proteinExistence type="predicted"/>
<feature type="region of interest" description="Disordered" evidence="1">
    <location>
        <begin position="202"/>
        <end position="287"/>
    </location>
</feature>